<dbReference type="InterPro" id="IPR014922">
    <property type="entry name" value="YdhG-like"/>
</dbReference>
<protein>
    <submittedName>
        <fullName evidence="2">DUF1801 domain-containing protein</fullName>
    </submittedName>
</protein>
<name>A0ABY6CYV9_9BACT</name>
<evidence type="ECO:0000313" key="2">
    <source>
        <dbReference type="EMBL" id="UXX79105.1"/>
    </source>
</evidence>
<keyword evidence="3" id="KW-1185">Reference proteome</keyword>
<accession>A0ABY6CYV9</accession>
<dbReference type="Pfam" id="PF08818">
    <property type="entry name" value="DUF1801"/>
    <property type="match status" value="1"/>
</dbReference>
<organism evidence="2 3">
    <name type="scientific">Reichenbachiella carrageenanivorans</name>
    <dbReference type="NCBI Taxonomy" id="2979869"/>
    <lineage>
        <taxon>Bacteria</taxon>
        <taxon>Pseudomonadati</taxon>
        <taxon>Bacteroidota</taxon>
        <taxon>Cytophagia</taxon>
        <taxon>Cytophagales</taxon>
        <taxon>Reichenbachiellaceae</taxon>
        <taxon>Reichenbachiella</taxon>
    </lineage>
</organism>
<feature type="domain" description="YdhG-like" evidence="1">
    <location>
        <begin position="17"/>
        <end position="107"/>
    </location>
</feature>
<evidence type="ECO:0000259" key="1">
    <source>
        <dbReference type="Pfam" id="PF08818"/>
    </source>
</evidence>
<proteinExistence type="predicted"/>
<evidence type="ECO:0000313" key="3">
    <source>
        <dbReference type="Proteomes" id="UP001062165"/>
    </source>
</evidence>
<dbReference type="EMBL" id="CP106735">
    <property type="protein sequence ID" value="UXX79105.1"/>
    <property type="molecule type" value="Genomic_DNA"/>
</dbReference>
<sequence length="119" mass="13625">MHPSLSSFFLDGNEPIKSCLLALREILLQFDSKISETKKYGMPCYQYQGKAFCYLWTDKKSGHPYILVVEGRQIDHPALEQGTRARMKILPIDPQADIPIHTIQEVLSLSKALYDRSIK</sequence>
<dbReference type="Proteomes" id="UP001062165">
    <property type="component" value="Chromosome"/>
</dbReference>
<dbReference type="RefSeq" id="WP_263050848.1">
    <property type="nucleotide sequence ID" value="NZ_CP106735.1"/>
</dbReference>
<dbReference type="SUPFAM" id="SSF159888">
    <property type="entry name" value="YdhG-like"/>
    <property type="match status" value="1"/>
</dbReference>
<dbReference type="Gene3D" id="3.90.1150.200">
    <property type="match status" value="1"/>
</dbReference>
<gene>
    <name evidence="2" type="ORF">N7E81_17265</name>
</gene>
<reference evidence="2" key="1">
    <citation type="submission" date="2022-10" db="EMBL/GenBank/DDBJ databases">
        <title>Comparative genomics and taxonomic characterization of three novel marine species of genus Reichenbachiella exhibiting antioxidant and polysaccharide degradation activities.</title>
        <authorList>
            <person name="Muhammad N."/>
            <person name="Lee Y.-J."/>
            <person name="Ko J."/>
            <person name="Kim S.-G."/>
        </authorList>
    </citation>
    <scope>NUCLEOTIDE SEQUENCE</scope>
    <source>
        <strain evidence="2">Wsw4-B4</strain>
    </source>
</reference>